<dbReference type="Gene3D" id="2.60.120.10">
    <property type="entry name" value="Jelly Rolls"/>
    <property type="match status" value="1"/>
</dbReference>
<dbReference type="InterPro" id="IPR014710">
    <property type="entry name" value="RmlC-like_jellyroll"/>
</dbReference>
<dbReference type="Proteomes" id="UP000000445">
    <property type="component" value="Chromosome"/>
</dbReference>
<dbReference type="CDD" id="cd02222">
    <property type="entry name" value="cupin_TM1459-like"/>
    <property type="match status" value="1"/>
</dbReference>
<dbReference type="PANTHER" id="PTHR37694">
    <property type="entry name" value="SLR8022 PROTEIN"/>
    <property type="match status" value="1"/>
</dbReference>
<evidence type="ECO:0000313" key="2">
    <source>
        <dbReference type="EMBL" id="ACM23210.1"/>
    </source>
</evidence>
<accession>B9K8C7</accession>
<keyword evidence="3" id="KW-1185">Reference proteome</keyword>
<evidence type="ECO:0000313" key="3">
    <source>
        <dbReference type="Proteomes" id="UP000000445"/>
    </source>
</evidence>
<dbReference type="eggNOG" id="COG1917">
    <property type="taxonomic scope" value="Bacteria"/>
</dbReference>
<organism evidence="2 3">
    <name type="scientific">Thermotoga neapolitana (strain ATCC 49049 / DSM 4359 / NBRC 107923 / NS-E)</name>
    <dbReference type="NCBI Taxonomy" id="309803"/>
    <lineage>
        <taxon>Bacteria</taxon>
        <taxon>Thermotogati</taxon>
        <taxon>Thermotogota</taxon>
        <taxon>Thermotogae</taxon>
        <taxon>Thermotogales</taxon>
        <taxon>Thermotogaceae</taxon>
        <taxon>Thermotoga</taxon>
    </lineage>
</organism>
<dbReference type="STRING" id="309803.CTN_1034"/>
<dbReference type="Pfam" id="PF07883">
    <property type="entry name" value="Cupin_2"/>
    <property type="match status" value="1"/>
</dbReference>
<name>B9K8C7_THENN</name>
<reference evidence="2 3" key="1">
    <citation type="journal article" date="2009" name="Biosci. Biotechnol. Biochem.">
        <title>WeGAS: a web-based microbial genome annotation system.</title>
        <authorList>
            <person name="Lee D."/>
            <person name="Seo H."/>
            <person name="Park C."/>
            <person name="Park K."/>
        </authorList>
    </citation>
    <scope>NUCLEOTIDE SEQUENCE [LARGE SCALE GENOMIC DNA]</scope>
    <source>
        <strain evidence="3">ATCC 49049 / DSM 4359 / NBRC 107923 / NS-E</strain>
    </source>
</reference>
<dbReference type="HOGENOM" id="CLU_116722_4_1_0"/>
<dbReference type="InterPro" id="IPR011051">
    <property type="entry name" value="RmlC_Cupin_sf"/>
</dbReference>
<gene>
    <name evidence="2" type="ordered locus">CTN_1034</name>
</gene>
<proteinExistence type="predicted"/>
<dbReference type="RefSeq" id="WP_015919526.1">
    <property type="nucleotide sequence ID" value="NC_011978.1"/>
</dbReference>
<protein>
    <submittedName>
        <fullName evidence="2">Cupin 2, conserved barrel domain protein</fullName>
    </submittedName>
</protein>
<sequence length="114" mass="13001">MILKRAYDVAPQEISTDSVKGVQKRVLIGLKEARNFVMRLFTVKPSGVIERHTHPWEHEIFVLKGKLTVLDEKGEKVVEEGHCIYVEPNEVHGFRNDTDSDVEFLCLIPKEGGE</sequence>
<dbReference type="KEGG" id="tna:CTN_1034"/>
<dbReference type="InterPro" id="IPR013096">
    <property type="entry name" value="Cupin_2"/>
</dbReference>
<evidence type="ECO:0000259" key="1">
    <source>
        <dbReference type="Pfam" id="PF07883"/>
    </source>
</evidence>
<dbReference type="PANTHER" id="PTHR37694:SF1">
    <property type="entry name" value="SLR8022 PROTEIN"/>
    <property type="match status" value="1"/>
</dbReference>
<dbReference type="EMBL" id="CP000916">
    <property type="protein sequence ID" value="ACM23210.1"/>
    <property type="molecule type" value="Genomic_DNA"/>
</dbReference>
<dbReference type="SUPFAM" id="SSF51182">
    <property type="entry name" value="RmlC-like cupins"/>
    <property type="match status" value="1"/>
</dbReference>
<feature type="domain" description="Cupin type-2" evidence="1">
    <location>
        <begin position="40"/>
        <end position="107"/>
    </location>
</feature>
<dbReference type="AlphaFoldDB" id="B9K8C7"/>